<protein>
    <submittedName>
        <fullName evidence="1">Uncharacterized protein</fullName>
    </submittedName>
</protein>
<name>A0A9X1XG59_9BACL</name>
<dbReference type="AlphaFoldDB" id="A0A9X1XG59"/>
<keyword evidence="2" id="KW-1185">Reference proteome</keyword>
<gene>
    <name evidence="1" type="ORF">LCY76_23615</name>
</gene>
<evidence type="ECO:0000313" key="1">
    <source>
        <dbReference type="EMBL" id="MCK6259561.1"/>
    </source>
</evidence>
<dbReference type="Proteomes" id="UP001139011">
    <property type="component" value="Unassembled WGS sequence"/>
</dbReference>
<dbReference type="EMBL" id="JAIWJX010000004">
    <property type="protein sequence ID" value="MCK6259561.1"/>
    <property type="molecule type" value="Genomic_DNA"/>
</dbReference>
<reference evidence="1" key="1">
    <citation type="submission" date="2021-09" db="EMBL/GenBank/DDBJ databases">
        <title>Genome analysis of Fictibacillus sp. KIGAM418 isolated from marine sediment.</title>
        <authorList>
            <person name="Seo M.-J."/>
            <person name="Cho E.-S."/>
            <person name="Hwang C.Y."/>
        </authorList>
    </citation>
    <scope>NUCLEOTIDE SEQUENCE</scope>
    <source>
        <strain evidence="1">KIGAM418</strain>
    </source>
</reference>
<sequence length="178" mass="20367">MIIDAVTKRRVDVYFREVTKEEIRANKYNKRGGWAFNWLTPLKDGFRVFALITETEPEVAQGLIAMRALHDPDFNCVHLENIEAAPQNKRFLGPKGFNNAQRYENVGKCLVAFACQYSLDQGLEGYVELIAKNSVLQFYSDLGGIPFGRKVIFDERGALRLIRKHFPGGAKLWRKSKI</sequence>
<organism evidence="1 2">
    <name type="scientific">Fictibacillus marinisediminis</name>
    <dbReference type="NCBI Taxonomy" id="2878389"/>
    <lineage>
        <taxon>Bacteria</taxon>
        <taxon>Bacillati</taxon>
        <taxon>Bacillota</taxon>
        <taxon>Bacilli</taxon>
        <taxon>Bacillales</taxon>
        <taxon>Fictibacillaceae</taxon>
        <taxon>Fictibacillus</taxon>
    </lineage>
</organism>
<evidence type="ECO:0000313" key="2">
    <source>
        <dbReference type="Proteomes" id="UP001139011"/>
    </source>
</evidence>
<dbReference type="RefSeq" id="WP_248254924.1">
    <property type="nucleotide sequence ID" value="NZ_JAIWJX010000004.1"/>
</dbReference>
<proteinExistence type="predicted"/>
<accession>A0A9X1XG59</accession>
<comment type="caution">
    <text evidence="1">The sequence shown here is derived from an EMBL/GenBank/DDBJ whole genome shotgun (WGS) entry which is preliminary data.</text>
</comment>